<sequence length="45" mass="4481">MGVENQTAAGNMSGSKQLIAFDAQSFPSLTTHVPLAKGAGTAFAG</sequence>
<reference evidence="1 2" key="1">
    <citation type="submission" date="2023-08" db="EMBL/GenBank/DDBJ databases">
        <title>Implementing the SeqCode for naming new Mesorhizobium species isolated from Vachellia karroo root nodules.</title>
        <authorList>
            <person name="Van Lill M."/>
        </authorList>
    </citation>
    <scope>NUCLEOTIDE SEQUENCE [LARGE SCALE GENOMIC DNA]</scope>
    <source>
        <strain evidence="1 2">VK22B</strain>
    </source>
</reference>
<dbReference type="RefSeq" id="WP_320230376.1">
    <property type="nucleotide sequence ID" value="NZ_JAVIJC010000097.1"/>
</dbReference>
<evidence type="ECO:0000313" key="1">
    <source>
        <dbReference type="EMBL" id="MDX8496719.1"/>
    </source>
</evidence>
<comment type="caution">
    <text evidence="1">The sequence shown here is derived from an EMBL/GenBank/DDBJ whole genome shotgun (WGS) entry which is preliminary data.</text>
</comment>
<keyword evidence="2" id="KW-1185">Reference proteome</keyword>
<protein>
    <submittedName>
        <fullName evidence="1">Uncharacterized protein</fullName>
    </submittedName>
</protein>
<proteinExistence type="predicted"/>
<organism evidence="1 2">
    <name type="scientific">Mesorhizobium captivum</name>
    <dbReference type="NCBI Taxonomy" id="3072319"/>
    <lineage>
        <taxon>Bacteria</taxon>
        <taxon>Pseudomonadati</taxon>
        <taxon>Pseudomonadota</taxon>
        <taxon>Alphaproteobacteria</taxon>
        <taxon>Hyphomicrobiales</taxon>
        <taxon>Phyllobacteriaceae</taxon>
        <taxon>Mesorhizobium</taxon>
    </lineage>
</organism>
<accession>A0ABU4ZFF5</accession>
<dbReference type="EMBL" id="JAVIJC010000097">
    <property type="protein sequence ID" value="MDX8496719.1"/>
    <property type="molecule type" value="Genomic_DNA"/>
</dbReference>
<gene>
    <name evidence="1" type="ORF">RFN29_35120</name>
</gene>
<name>A0ABU4ZFF5_9HYPH</name>
<evidence type="ECO:0000313" key="2">
    <source>
        <dbReference type="Proteomes" id="UP001271249"/>
    </source>
</evidence>
<dbReference type="Proteomes" id="UP001271249">
    <property type="component" value="Unassembled WGS sequence"/>
</dbReference>